<keyword evidence="3" id="KW-1185">Reference proteome</keyword>
<proteinExistence type="predicted"/>
<gene>
    <name evidence="2" type="ORF">HGA02_14705</name>
</gene>
<dbReference type="Proteomes" id="UP000777774">
    <property type="component" value="Unassembled WGS sequence"/>
</dbReference>
<feature type="region of interest" description="Disordered" evidence="1">
    <location>
        <begin position="1"/>
        <end position="53"/>
    </location>
</feature>
<evidence type="ECO:0000313" key="2">
    <source>
        <dbReference type="EMBL" id="NKY40731.1"/>
    </source>
</evidence>
<feature type="compositionally biased region" description="Low complexity" evidence="1">
    <location>
        <begin position="1"/>
        <end position="22"/>
    </location>
</feature>
<accession>A0ABX1K582</accession>
<evidence type="ECO:0000313" key="3">
    <source>
        <dbReference type="Proteomes" id="UP000777774"/>
    </source>
</evidence>
<feature type="compositionally biased region" description="Basic and acidic residues" evidence="1">
    <location>
        <begin position="30"/>
        <end position="53"/>
    </location>
</feature>
<organism evidence="2 3">
    <name type="scientific">Cellulomonas septica</name>
    <dbReference type="NCBI Taxonomy" id="285080"/>
    <lineage>
        <taxon>Bacteria</taxon>
        <taxon>Bacillati</taxon>
        <taxon>Actinomycetota</taxon>
        <taxon>Actinomycetes</taxon>
        <taxon>Micrococcales</taxon>
        <taxon>Cellulomonadaceae</taxon>
        <taxon>Cellulomonas</taxon>
    </lineage>
</organism>
<feature type="non-terminal residue" evidence="2">
    <location>
        <position position="1"/>
    </location>
</feature>
<evidence type="ECO:0000256" key="1">
    <source>
        <dbReference type="SAM" id="MobiDB-lite"/>
    </source>
</evidence>
<dbReference type="EMBL" id="JAAXOY010000444">
    <property type="protein sequence ID" value="NKY40731.1"/>
    <property type="molecule type" value="Genomic_DNA"/>
</dbReference>
<reference evidence="2 3" key="1">
    <citation type="submission" date="2020-04" db="EMBL/GenBank/DDBJ databases">
        <title>MicrobeNet Type strains.</title>
        <authorList>
            <person name="Nicholson A.C."/>
        </authorList>
    </citation>
    <scope>NUCLEOTIDE SEQUENCE [LARGE SCALE GENOMIC DNA]</scope>
    <source>
        <strain evidence="2 3">ATCC BAA-787</strain>
    </source>
</reference>
<sequence length="53" mass="5419">AGERPASAAEPTPAGTPAPGAEQSSAERPAVGERDVSPEQEQRKQSSDDAKES</sequence>
<name>A0ABX1K582_9CELL</name>
<comment type="caution">
    <text evidence="2">The sequence shown here is derived from an EMBL/GenBank/DDBJ whole genome shotgun (WGS) entry which is preliminary data.</text>
</comment>
<protein>
    <submittedName>
        <fullName evidence="2">NADH-quinone oxidoreductase subunit NuoE</fullName>
    </submittedName>
</protein>